<protein>
    <submittedName>
        <fullName evidence="1">Crp/Fnr family transcriptional regulator</fullName>
    </submittedName>
</protein>
<dbReference type="SUPFAM" id="SSF46785">
    <property type="entry name" value="Winged helix' DNA-binding domain"/>
    <property type="match status" value="1"/>
</dbReference>
<name>A0A5B8R106_9GAMM</name>
<evidence type="ECO:0000313" key="1">
    <source>
        <dbReference type="EMBL" id="QDZ92325.1"/>
    </source>
</evidence>
<proteinExistence type="predicted"/>
<organism evidence="1 2">
    <name type="scientific">Shewanella decolorationis</name>
    <dbReference type="NCBI Taxonomy" id="256839"/>
    <lineage>
        <taxon>Bacteria</taxon>
        <taxon>Pseudomonadati</taxon>
        <taxon>Pseudomonadota</taxon>
        <taxon>Gammaproteobacteria</taxon>
        <taxon>Alteromonadales</taxon>
        <taxon>Shewanellaceae</taxon>
        <taxon>Shewanella</taxon>
    </lineage>
</organism>
<sequence>MSDNSKLYSHTPWLIPEIEEEVFELARKKSTKFHLKSSEIIFGRQNTGEIKNRDCVIFVENGLLCQAIHTDDVNKPTAISITLPRRMLNYCGYLGMAVTSETVYALRESDVFVISIESLKKQLENNHRLSEAIINYCVKCVASDYETFACMFTKMTEKRLAIFFLSLAKSIGINNGNNYYFIPIDFSYQELSQVMYSTTKTIERIVPIWKRKGVLDFSRGGMNLNMSELNILKNKYK</sequence>
<evidence type="ECO:0000313" key="2">
    <source>
        <dbReference type="Proteomes" id="UP000321124"/>
    </source>
</evidence>
<dbReference type="InterPro" id="IPR036388">
    <property type="entry name" value="WH-like_DNA-bd_sf"/>
</dbReference>
<dbReference type="InterPro" id="IPR018490">
    <property type="entry name" value="cNMP-bd_dom_sf"/>
</dbReference>
<dbReference type="RefSeq" id="WP_208660110.1">
    <property type="nucleotide sequence ID" value="NZ_CP031775.2"/>
</dbReference>
<accession>A0A5B8R106</accession>
<dbReference type="SUPFAM" id="SSF51206">
    <property type="entry name" value="cAMP-binding domain-like"/>
    <property type="match status" value="1"/>
</dbReference>
<reference evidence="1 2" key="1">
    <citation type="journal article" date="2019" name="Ecotoxicol. Environ. Saf.">
        <title>Microbial characterization of heavy metal resistant bacterial strains isolated from an electroplating wastewater treatment plant.</title>
        <authorList>
            <person name="Cai X."/>
            <person name="Zheng X."/>
            <person name="Zhang D."/>
            <person name="Iqbal W."/>
            <person name="Liu C."/>
            <person name="Yang B."/>
            <person name="Zhao X."/>
            <person name="Lu X."/>
            <person name="Mao Y."/>
        </authorList>
    </citation>
    <scope>NUCLEOTIDE SEQUENCE [LARGE SCALE GENOMIC DNA]</scope>
    <source>
        <strain evidence="1 2">Ni1-3</strain>
    </source>
</reference>
<dbReference type="Gene3D" id="1.10.10.10">
    <property type="entry name" value="Winged helix-like DNA-binding domain superfamily/Winged helix DNA-binding domain"/>
    <property type="match status" value="1"/>
</dbReference>
<dbReference type="Gene3D" id="2.60.120.10">
    <property type="entry name" value="Jelly Rolls"/>
    <property type="match status" value="1"/>
</dbReference>
<dbReference type="InterPro" id="IPR036390">
    <property type="entry name" value="WH_DNA-bd_sf"/>
</dbReference>
<dbReference type="EMBL" id="CP031775">
    <property type="protein sequence ID" value="QDZ92325.1"/>
    <property type="molecule type" value="Genomic_DNA"/>
</dbReference>
<gene>
    <name evidence="1" type="ORF">D0436_18730</name>
</gene>
<dbReference type="KEGG" id="sdeo:D0436_18730"/>
<dbReference type="InterPro" id="IPR014710">
    <property type="entry name" value="RmlC-like_jellyroll"/>
</dbReference>
<dbReference type="AlphaFoldDB" id="A0A5B8R106"/>
<dbReference type="Proteomes" id="UP000321124">
    <property type="component" value="Chromosome"/>
</dbReference>